<dbReference type="Pfam" id="PF01522">
    <property type="entry name" value="Polysacc_deac_1"/>
    <property type="match status" value="1"/>
</dbReference>
<dbReference type="Gene3D" id="3.20.20.370">
    <property type="entry name" value="Glycoside hydrolase/deacetylase"/>
    <property type="match status" value="1"/>
</dbReference>
<evidence type="ECO:0000256" key="1">
    <source>
        <dbReference type="ARBA" id="ARBA00022723"/>
    </source>
</evidence>
<dbReference type="GO" id="GO:0046872">
    <property type="term" value="F:metal ion binding"/>
    <property type="evidence" value="ECO:0007669"/>
    <property type="project" value="UniProtKB-KW"/>
</dbReference>
<keyword evidence="5" id="KW-1185">Reference proteome</keyword>
<evidence type="ECO:0000256" key="2">
    <source>
        <dbReference type="ARBA" id="ARBA00022801"/>
    </source>
</evidence>
<dbReference type="RefSeq" id="WP_188231289.1">
    <property type="nucleotide sequence ID" value="NZ_JACVXB010000009.1"/>
</dbReference>
<dbReference type="EMBL" id="JACVXB010000009">
    <property type="protein sequence ID" value="MBD0833505.1"/>
    <property type="molecule type" value="Genomic_DNA"/>
</dbReference>
<dbReference type="CDD" id="cd10917">
    <property type="entry name" value="CE4_NodB_like_6s_7s"/>
    <property type="match status" value="1"/>
</dbReference>
<dbReference type="GO" id="GO:0016810">
    <property type="term" value="F:hydrolase activity, acting on carbon-nitrogen (but not peptide) bonds"/>
    <property type="evidence" value="ECO:0007669"/>
    <property type="project" value="InterPro"/>
</dbReference>
<accession>A0A8J6U8U7</accession>
<dbReference type="PANTHER" id="PTHR10587">
    <property type="entry name" value="GLYCOSYL TRANSFERASE-RELATED"/>
    <property type="match status" value="1"/>
</dbReference>
<protein>
    <submittedName>
        <fullName evidence="4">Polysaccharide deacetylase family protein</fullName>
    </submittedName>
</protein>
<evidence type="ECO:0000313" key="5">
    <source>
        <dbReference type="Proteomes" id="UP000600588"/>
    </source>
</evidence>
<name>A0A8J6U8U7_9FLAO</name>
<dbReference type="GO" id="GO:0005975">
    <property type="term" value="P:carbohydrate metabolic process"/>
    <property type="evidence" value="ECO:0007669"/>
    <property type="project" value="InterPro"/>
</dbReference>
<dbReference type="PANTHER" id="PTHR10587:SF133">
    <property type="entry name" value="CHITIN DEACETYLASE 1-RELATED"/>
    <property type="match status" value="1"/>
</dbReference>
<dbReference type="PROSITE" id="PS51677">
    <property type="entry name" value="NODB"/>
    <property type="match status" value="1"/>
</dbReference>
<dbReference type="InterPro" id="IPR011330">
    <property type="entry name" value="Glyco_hydro/deAcase_b/a-brl"/>
</dbReference>
<dbReference type="InterPro" id="IPR002509">
    <property type="entry name" value="NODB_dom"/>
</dbReference>
<keyword evidence="1" id="KW-0479">Metal-binding</keyword>
<reference evidence="4 5" key="1">
    <citation type="submission" date="2020-09" db="EMBL/GenBank/DDBJ databases">
        <title>TT11 complete genome.</title>
        <authorList>
            <person name="Wu Z."/>
        </authorList>
    </citation>
    <scope>NUCLEOTIDE SEQUENCE [LARGE SCALE GENOMIC DNA]</scope>
    <source>
        <strain evidence="4 5">TT11</strain>
    </source>
</reference>
<evidence type="ECO:0000313" key="4">
    <source>
        <dbReference type="EMBL" id="MBD0833505.1"/>
    </source>
</evidence>
<comment type="caution">
    <text evidence="4">The sequence shown here is derived from an EMBL/GenBank/DDBJ whole genome shotgun (WGS) entry which is preliminary data.</text>
</comment>
<dbReference type="InterPro" id="IPR050248">
    <property type="entry name" value="Polysacc_deacetylase_ArnD"/>
</dbReference>
<dbReference type="SUPFAM" id="SSF88713">
    <property type="entry name" value="Glycoside hydrolase/deacetylase"/>
    <property type="match status" value="1"/>
</dbReference>
<organism evidence="4 5">
    <name type="scientific">Aestuariibaculum sediminum</name>
    <dbReference type="NCBI Taxonomy" id="2770637"/>
    <lineage>
        <taxon>Bacteria</taxon>
        <taxon>Pseudomonadati</taxon>
        <taxon>Bacteroidota</taxon>
        <taxon>Flavobacteriia</taxon>
        <taxon>Flavobacteriales</taxon>
        <taxon>Flavobacteriaceae</taxon>
    </lineage>
</organism>
<sequence>MPLSLVKIPEVVKKMFPNYVWDIPTSDKVIYLTFDDGPTPEITDWTLKILNDFEAKATFFCIGNNVEKHPEIFQNIIKTGHAIGNHTHNHLKGWKTKKQDYLKNIKSCDNAFKLHLANSNQVEENEKEDKNKNIKLFRPPYGRLTPGQGKALLAMHYKIIMWDVLSFDWDIKTSKEDCLSHVINNTEKGSVVVFHDSIKASKNMQYVLPKVLKHFTNLGYSFESIPH</sequence>
<dbReference type="GO" id="GO:0016020">
    <property type="term" value="C:membrane"/>
    <property type="evidence" value="ECO:0007669"/>
    <property type="project" value="TreeGrafter"/>
</dbReference>
<keyword evidence="2" id="KW-0378">Hydrolase</keyword>
<gene>
    <name evidence="4" type="ORF">ICJ83_15325</name>
</gene>
<dbReference type="Proteomes" id="UP000600588">
    <property type="component" value="Unassembled WGS sequence"/>
</dbReference>
<feature type="domain" description="NodB homology" evidence="3">
    <location>
        <begin position="28"/>
        <end position="223"/>
    </location>
</feature>
<dbReference type="AlphaFoldDB" id="A0A8J6U8U7"/>
<proteinExistence type="predicted"/>
<evidence type="ECO:0000259" key="3">
    <source>
        <dbReference type="PROSITE" id="PS51677"/>
    </source>
</evidence>